<feature type="domain" description="Dynein associated protein" evidence="3">
    <location>
        <begin position="230"/>
        <end position="454"/>
    </location>
</feature>
<accession>A0A183BUG4</accession>
<keyword evidence="1" id="KW-0175">Coiled coil</keyword>
<dbReference type="Pfam" id="PF12455">
    <property type="entry name" value="Dynactin"/>
    <property type="match status" value="1"/>
</dbReference>
<reference evidence="5" key="3">
    <citation type="submission" date="2016-06" db="UniProtKB">
        <authorList>
            <consortium name="WormBaseParasite"/>
        </authorList>
    </citation>
    <scope>IDENTIFICATION</scope>
</reference>
<feature type="compositionally biased region" description="Polar residues" evidence="2">
    <location>
        <begin position="644"/>
        <end position="654"/>
    </location>
</feature>
<dbReference type="WBParaSite" id="GPLIN_000425000">
    <property type="protein sequence ID" value="GPLIN_000425000"/>
    <property type="gene ID" value="GPLIN_000425000"/>
</dbReference>
<name>A0A183BUG4_GLOPA</name>
<proteinExistence type="predicted"/>
<evidence type="ECO:0000313" key="5">
    <source>
        <dbReference type="WBParaSite" id="GPLIN_000425000"/>
    </source>
</evidence>
<dbReference type="Proteomes" id="UP000050741">
    <property type="component" value="Unassembled WGS sequence"/>
</dbReference>
<protein>
    <submittedName>
        <fullName evidence="5">Dynactin domain-containing protein</fullName>
    </submittedName>
</protein>
<evidence type="ECO:0000259" key="3">
    <source>
        <dbReference type="Pfam" id="PF12455"/>
    </source>
</evidence>
<reference evidence="4" key="2">
    <citation type="submission" date="2014-05" db="EMBL/GenBank/DDBJ databases">
        <title>The genome and life-stage specific transcriptomes of Globodera pallida elucidate key aspects of plant parasitism by a cyst nematode.</title>
        <authorList>
            <person name="Cotton J.A."/>
            <person name="Lilley C.J."/>
            <person name="Jones L.M."/>
            <person name="Kikuchi T."/>
            <person name="Reid A.J."/>
            <person name="Thorpe P."/>
            <person name="Tsai I.J."/>
            <person name="Beasley H."/>
            <person name="Blok V."/>
            <person name="Cock P.J.A."/>
            <person name="Van den Akker S.E."/>
            <person name="Holroyd N."/>
            <person name="Hunt M."/>
            <person name="Mantelin S."/>
            <person name="Naghra H."/>
            <person name="Pain A."/>
            <person name="Palomares-Rius J.E."/>
            <person name="Zarowiecki M."/>
            <person name="Berriman M."/>
            <person name="Jones J.T."/>
            <person name="Urwin P.E."/>
        </authorList>
    </citation>
    <scope>NUCLEOTIDE SEQUENCE [LARGE SCALE GENOMIC DNA]</scope>
    <source>
        <strain evidence="4">Lindley</strain>
    </source>
</reference>
<evidence type="ECO:0000256" key="1">
    <source>
        <dbReference type="SAM" id="Coils"/>
    </source>
</evidence>
<keyword evidence="4" id="KW-1185">Reference proteome</keyword>
<dbReference type="InterPro" id="IPR022157">
    <property type="entry name" value="Dynactin"/>
</dbReference>
<feature type="coiled-coil region" evidence="1">
    <location>
        <begin position="7"/>
        <end position="115"/>
    </location>
</feature>
<feature type="region of interest" description="Disordered" evidence="2">
    <location>
        <begin position="632"/>
        <end position="654"/>
    </location>
</feature>
<dbReference type="AlphaFoldDB" id="A0A183BUG4"/>
<feature type="coiled-coil region" evidence="1">
    <location>
        <begin position="158"/>
        <end position="192"/>
    </location>
</feature>
<feature type="coiled-coil region" evidence="1">
    <location>
        <begin position="724"/>
        <end position="769"/>
    </location>
</feature>
<sequence>MQQDGLVAELRLKITELEQTVKKKVEEIEELKEMHVINEEMLEEHKEQQKKVEEDLKDQLDQQLVIVKQFEYQLEEKDRMVEKLEFALVKFREKIDELNEQLTRQQEEIDNQMSAVEMIDRLTIKTLDLEELYKLDIADLEEMYQLNEAIIDGKEDTEKALKQQLDEQMIVISNLKRQISDWEDRAVDYERVIVKFRQKTADLNEEVQSLHDDLATVHAREEEKARNAGTEVSLLANANRTFSEVVEAEQCSIELESVKQQISYLRSFLPDNFTKPGGDNDCLLICVLLPRMSAKVLSLARLLQRKYPPVPGGLRREHVTLSHKAEQWAHVRRFGYQLHVFYNIVQKITSVLKQSSADKALSRLAAIQLDIALQEKSLDQYFGLLRQNRFDENTALTDLGQAVKYFQRLFSTNLSTESYNARDDLRNTLVQIKEGLGWAQFNTHRLRHFLNAPQSSDSMSSATSSAGLELTASIHFSLMAKSMTGSHSNLPSETLAEVDFLAFVDRLSTTLTECEGLTIRALNRIPAENDLILSGELSDRLLSAVAALEKCVYCLNECCAMAVSQLSVVDSEGLPAQQLLEFLRGEVEKFAGHLDNQRQVTAHIFDEKERGLELIRMMLEELSAALENSSMEIPPSVRDGSTGDGSPTTSNVNAFSPLNERAYERKRDAVETDGLRWQLSKKDEELLNLQRALKERESEVGTMKLRVDLAKTRLAESSGTGRVSEEMELLRNRCTNDLKRQKEEFEQQLEQLRQQLTEEQNRTRGFSKKALFANMQNQQQQAAIVAAMTASPVSVVVSPLSRTGSSSGVSTMFATETTHGASGGDAKPANVYQQQQLDGAQFELRQAMNKIRQLESQHFPDLGALPCPTCTERTRTEQNEFAEMLKESNELLSNKYQLRPIDVMEFGSYRKIVDNINFRSQSLRIRFQRWWRKFHPGEPLPEIRLHNF</sequence>
<dbReference type="PANTHER" id="PTHR45615:SF80">
    <property type="entry name" value="GRIP DOMAIN-CONTAINING PROTEIN"/>
    <property type="match status" value="1"/>
</dbReference>
<reference evidence="4" key="1">
    <citation type="submission" date="2013-12" db="EMBL/GenBank/DDBJ databases">
        <authorList>
            <person name="Aslett M."/>
        </authorList>
    </citation>
    <scope>NUCLEOTIDE SEQUENCE [LARGE SCALE GENOMIC DNA]</scope>
    <source>
        <strain evidence="4">Lindley</strain>
    </source>
</reference>
<evidence type="ECO:0000313" key="4">
    <source>
        <dbReference type="Proteomes" id="UP000050741"/>
    </source>
</evidence>
<dbReference type="PANTHER" id="PTHR45615">
    <property type="entry name" value="MYOSIN HEAVY CHAIN, NON-MUSCLE"/>
    <property type="match status" value="1"/>
</dbReference>
<organism evidence="4 5">
    <name type="scientific">Globodera pallida</name>
    <name type="common">Potato cyst nematode worm</name>
    <name type="synonym">Heterodera pallida</name>
    <dbReference type="NCBI Taxonomy" id="36090"/>
    <lineage>
        <taxon>Eukaryota</taxon>
        <taxon>Metazoa</taxon>
        <taxon>Ecdysozoa</taxon>
        <taxon>Nematoda</taxon>
        <taxon>Chromadorea</taxon>
        <taxon>Rhabditida</taxon>
        <taxon>Tylenchina</taxon>
        <taxon>Tylenchomorpha</taxon>
        <taxon>Tylenchoidea</taxon>
        <taxon>Heteroderidae</taxon>
        <taxon>Heteroderinae</taxon>
        <taxon>Globodera</taxon>
    </lineage>
</organism>
<evidence type="ECO:0000256" key="2">
    <source>
        <dbReference type="SAM" id="MobiDB-lite"/>
    </source>
</evidence>